<gene>
    <name evidence="7" type="ORF">FME351_LOCUS20645</name>
    <name evidence="6" type="ORF">GRG538_LOCUS20660</name>
    <name evidence="8" type="ORF">HFQ381_LOCUS2447</name>
    <name evidence="3" type="ORF">KIK155_LOCUS5997</name>
    <name evidence="4" type="ORF">LUA448_LOCUS15520</name>
    <name evidence="12" type="ORF">QYT958_LOCUS17403</name>
    <name evidence="5" type="ORF">TIS948_LOCUS30695</name>
    <name evidence="11" type="ORF">TOA249_LOCUS4574</name>
    <name evidence="9" type="ORF">TSG867_LOCUS6062</name>
    <name evidence="10" type="ORF">UJA718_LOCUS15363</name>
</gene>
<dbReference type="PANTHER" id="PTHR46536">
    <property type="entry name" value="ARL14 EFFECTOR PROTEIN"/>
    <property type="match status" value="1"/>
</dbReference>
<dbReference type="EMBL" id="CAJNXB010005656">
    <property type="protein sequence ID" value="CAF3435273.1"/>
    <property type="molecule type" value="Genomic_DNA"/>
</dbReference>
<dbReference type="EMBL" id="CAJOBQ010000221">
    <property type="protein sequence ID" value="CAF4298046.1"/>
    <property type="molecule type" value="Genomic_DNA"/>
</dbReference>
<dbReference type="InterPro" id="IPR029264">
    <property type="entry name" value="ARF7EP_C"/>
</dbReference>
<dbReference type="EMBL" id="CAJNYU010002673">
    <property type="protein sequence ID" value="CAF3574863.1"/>
    <property type="molecule type" value="Genomic_DNA"/>
</dbReference>
<protein>
    <recommendedName>
        <fullName evidence="2">ARF7 effector protein C-terminal domain-containing protein</fullName>
    </recommendedName>
</protein>
<feature type="domain" description="ARF7 effector protein C-terminal" evidence="2">
    <location>
        <begin position="75"/>
        <end position="168"/>
    </location>
</feature>
<dbReference type="EMBL" id="CAJNYV010000754">
    <property type="protein sequence ID" value="CAF3377748.1"/>
    <property type="molecule type" value="Genomic_DNA"/>
</dbReference>
<feature type="compositionally biased region" description="Polar residues" evidence="1">
    <location>
        <begin position="104"/>
        <end position="116"/>
    </location>
</feature>
<evidence type="ECO:0000256" key="1">
    <source>
        <dbReference type="SAM" id="MobiDB-lite"/>
    </source>
</evidence>
<sequence length="181" mass="19890">MDESNHNIFEVLESPSTTKTLKITTSTTTTSTKQSLRRSQLPLINAGNGLYSASTSTAVTTSSSNEPPRKKRIDRALQDLGFANPGPKNLVNVANVPPRRLKTRQSAAQEKPSSSKPLYDKSGRLLSDGTDRCDCNRVTCPGCFLPCTACHSGKCGLECRNLRAYVYEYRLYGTNKEIVQQ</sequence>
<feature type="region of interest" description="Disordered" evidence="1">
    <location>
        <begin position="101"/>
        <end position="123"/>
    </location>
</feature>
<dbReference type="Proteomes" id="UP000663833">
    <property type="component" value="Unassembled WGS sequence"/>
</dbReference>
<dbReference type="EMBL" id="CAJOBP010002262">
    <property type="protein sequence ID" value="CAF4344382.1"/>
    <property type="molecule type" value="Genomic_DNA"/>
</dbReference>
<evidence type="ECO:0000259" key="2">
    <source>
        <dbReference type="Pfam" id="PF14949"/>
    </source>
</evidence>
<evidence type="ECO:0000313" key="4">
    <source>
        <dbReference type="EMBL" id="CAF3378270.1"/>
    </source>
</evidence>
<evidence type="ECO:0000313" key="7">
    <source>
        <dbReference type="EMBL" id="CAF3574863.1"/>
    </source>
</evidence>
<evidence type="ECO:0000313" key="9">
    <source>
        <dbReference type="EMBL" id="CAF4298046.1"/>
    </source>
</evidence>
<dbReference type="EMBL" id="CAJNYD010001877">
    <property type="protein sequence ID" value="CAF3378270.1"/>
    <property type="molecule type" value="Genomic_DNA"/>
</dbReference>
<evidence type="ECO:0000313" key="8">
    <source>
        <dbReference type="EMBL" id="CAF4122353.1"/>
    </source>
</evidence>
<dbReference type="Proteomes" id="UP000663865">
    <property type="component" value="Unassembled WGS sequence"/>
</dbReference>
<organism evidence="5 13">
    <name type="scientific">Rotaria socialis</name>
    <dbReference type="NCBI Taxonomy" id="392032"/>
    <lineage>
        <taxon>Eukaryota</taxon>
        <taxon>Metazoa</taxon>
        <taxon>Spiralia</taxon>
        <taxon>Gnathifera</taxon>
        <taxon>Rotifera</taxon>
        <taxon>Eurotatoria</taxon>
        <taxon>Bdelloidea</taxon>
        <taxon>Philodinida</taxon>
        <taxon>Philodinidae</taxon>
        <taxon>Rotaria</taxon>
    </lineage>
</organism>
<keyword evidence="14" id="KW-1185">Reference proteome</keyword>
<dbReference type="OrthoDB" id="5984406at2759"/>
<proteinExistence type="predicted"/>
<name>A0A818CYC5_9BILA</name>
<dbReference type="PANTHER" id="PTHR46536:SF3">
    <property type="entry name" value="ARF7 EFFECTOR PROTEIN C-TERMINAL DOMAIN-CONTAINING PROTEIN"/>
    <property type="match status" value="1"/>
</dbReference>
<dbReference type="Proteomes" id="UP000663851">
    <property type="component" value="Unassembled WGS sequence"/>
</dbReference>
<evidence type="ECO:0000313" key="13">
    <source>
        <dbReference type="Proteomes" id="UP000663825"/>
    </source>
</evidence>
<evidence type="ECO:0000313" key="3">
    <source>
        <dbReference type="EMBL" id="CAF3377748.1"/>
    </source>
</evidence>
<evidence type="ECO:0000313" key="10">
    <source>
        <dbReference type="EMBL" id="CAF4344382.1"/>
    </source>
</evidence>
<dbReference type="Proteomes" id="UP000663862">
    <property type="component" value="Unassembled WGS sequence"/>
</dbReference>
<dbReference type="EMBL" id="CAJOBR010002630">
    <property type="protein sequence ID" value="CAF4694525.1"/>
    <property type="molecule type" value="Genomic_DNA"/>
</dbReference>
<dbReference type="Proteomes" id="UP000663848">
    <property type="component" value="Unassembled WGS sequence"/>
</dbReference>
<dbReference type="Proteomes" id="UP000663873">
    <property type="component" value="Unassembled WGS sequence"/>
</dbReference>
<dbReference type="Proteomes" id="UP000663838">
    <property type="component" value="Unassembled WGS sequence"/>
</dbReference>
<dbReference type="Pfam" id="PF14949">
    <property type="entry name" value="ARF7EP_C"/>
    <property type="match status" value="1"/>
</dbReference>
<evidence type="ECO:0000313" key="11">
    <source>
        <dbReference type="EMBL" id="CAF4515165.1"/>
    </source>
</evidence>
<dbReference type="EMBL" id="CAJOBO010000080">
    <property type="protein sequence ID" value="CAF4122353.1"/>
    <property type="molecule type" value="Genomic_DNA"/>
</dbReference>
<dbReference type="Proteomes" id="UP000663825">
    <property type="component" value="Unassembled WGS sequence"/>
</dbReference>
<reference evidence="5" key="1">
    <citation type="submission" date="2021-02" db="EMBL/GenBank/DDBJ databases">
        <authorList>
            <person name="Nowell W R."/>
        </authorList>
    </citation>
    <scope>NUCLEOTIDE SEQUENCE</scope>
</reference>
<accession>A0A818CYC5</accession>
<evidence type="ECO:0000313" key="5">
    <source>
        <dbReference type="EMBL" id="CAF3435273.1"/>
    </source>
</evidence>
<dbReference type="Proteomes" id="UP000663869">
    <property type="component" value="Unassembled WGS sequence"/>
</dbReference>
<dbReference type="Proteomes" id="UP000663872">
    <property type="component" value="Unassembled WGS sequence"/>
</dbReference>
<dbReference type="AlphaFoldDB" id="A0A818CYC5"/>
<evidence type="ECO:0000313" key="6">
    <source>
        <dbReference type="EMBL" id="CAF3559543.1"/>
    </source>
</evidence>
<dbReference type="EMBL" id="CAJNYT010003390">
    <property type="protein sequence ID" value="CAF3559543.1"/>
    <property type="molecule type" value="Genomic_DNA"/>
</dbReference>
<dbReference type="EMBL" id="CAJOBS010000175">
    <property type="protein sequence ID" value="CAF4515165.1"/>
    <property type="molecule type" value="Genomic_DNA"/>
</dbReference>
<evidence type="ECO:0000313" key="12">
    <source>
        <dbReference type="EMBL" id="CAF4694525.1"/>
    </source>
</evidence>
<comment type="caution">
    <text evidence="5">The sequence shown here is derived from an EMBL/GenBank/DDBJ whole genome shotgun (WGS) entry which is preliminary data.</text>
</comment>
<evidence type="ECO:0000313" key="14">
    <source>
        <dbReference type="Proteomes" id="UP000663873"/>
    </source>
</evidence>